<protein>
    <submittedName>
        <fullName evidence="1">Uncharacterized protein</fullName>
    </submittedName>
</protein>
<reference evidence="1 2" key="1">
    <citation type="submission" date="2024-04" db="EMBL/GenBank/DDBJ databases">
        <authorList>
            <person name="Fracassetti M."/>
        </authorList>
    </citation>
    <scope>NUCLEOTIDE SEQUENCE [LARGE SCALE GENOMIC DNA]</scope>
</reference>
<accession>A0AAV2EEM7</accession>
<dbReference type="AlphaFoldDB" id="A0AAV2EEM7"/>
<evidence type="ECO:0000313" key="1">
    <source>
        <dbReference type="EMBL" id="CAL1384209.1"/>
    </source>
</evidence>
<name>A0AAV2EEM7_9ROSI</name>
<proteinExistence type="predicted"/>
<keyword evidence="2" id="KW-1185">Reference proteome</keyword>
<gene>
    <name evidence="1" type="ORF">LTRI10_LOCUS25435</name>
</gene>
<sequence>MRLFARSKVNRVPCCFTFLMIDVGNELVGAKAKELFRCARHGPQMLGFVLGLSERKLGGDVFDTCGVAAEPGGDE</sequence>
<organism evidence="1 2">
    <name type="scientific">Linum trigynum</name>
    <dbReference type="NCBI Taxonomy" id="586398"/>
    <lineage>
        <taxon>Eukaryota</taxon>
        <taxon>Viridiplantae</taxon>
        <taxon>Streptophyta</taxon>
        <taxon>Embryophyta</taxon>
        <taxon>Tracheophyta</taxon>
        <taxon>Spermatophyta</taxon>
        <taxon>Magnoliopsida</taxon>
        <taxon>eudicotyledons</taxon>
        <taxon>Gunneridae</taxon>
        <taxon>Pentapetalae</taxon>
        <taxon>rosids</taxon>
        <taxon>fabids</taxon>
        <taxon>Malpighiales</taxon>
        <taxon>Linaceae</taxon>
        <taxon>Linum</taxon>
    </lineage>
</organism>
<dbReference type="EMBL" id="OZ034817">
    <property type="protein sequence ID" value="CAL1384209.1"/>
    <property type="molecule type" value="Genomic_DNA"/>
</dbReference>
<evidence type="ECO:0000313" key="2">
    <source>
        <dbReference type="Proteomes" id="UP001497516"/>
    </source>
</evidence>
<dbReference type="Proteomes" id="UP001497516">
    <property type="component" value="Chromosome 4"/>
</dbReference>